<gene>
    <name evidence="4" type="ORF">A1O9_09260</name>
</gene>
<dbReference type="STRING" id="1182545.A0A072P6C9"/>
<feature type="region of interest" description="Disordered" evidence="1">
    <location>
        <begin position="177"/>
        <end position="207"/>
    </location>
</feature>
<dbReference type="HOGENOM" id="CLU_074855_0_0_1"/>
<protein>
    <recommendedName>
        <fullName evidence="6">Mid2 domain-containing protein</fullName>
    </recommendedName>
</protein>
<evidence type="ECO:0000256" key="3">
    <source>
        <dbReference type="SAM" id="SignalP"/>
    </source>
</evidence>
<proteinExistence type="predicted"/>
<evidence type="ECO:0000313" key="4">
    <source>
        <dbReference type="EMBL" id="KEF54818.1"/>
    </source>
</evidence>
<comment type="caution">
    <text evidence="4">The sequence shown here is derived from an EMBL/GenBank/DDBJ whole genome shotgun (WGS) entry which is preliminary data.</text>
</comment>
<keyword evidence="2" id="KW-0472">Membrane</keyword>
<evidence type="ECO:0000256" key="1">
    <source>
        <dbReference type="SAM" id="MobiDB-lite"/>
    </source>
</evidence>
<evidence type="ECO:0000256" key="2">
    <source>
        <dbReference type="SAM" id="Phobius"/>
    </source>
</evidence>
<feature type="transmembrane region" description="Helical" evidence="2">
    <location>
        <begin position="144"/>
        <end position="166"/>
    </location>
</feature>
<dbReference type="OrthoDB" id="4121197at2759"/>
<dbReference type="RefSeq" id="XP_013257408.1">
    <property type="nucleotide sequence ID" value="XM_013401954.1"/>
</dbReference>
<feature type="compositionally biased region" description="Polar residues" evidence="1">
    <location>
        <begin position="259"/>
        <end position="296"/>
    </location>
</feature>
<name>A0A072P6C9_9EURO</name>
<keyword evidence="3" id="KW-0732">Signal</keyword>
<dbReference type="Proteomes" id="UP000027920">
    <property type="component" value="Unassembled WGS sequence"/>
</dbReference>
<organism evidence="4 5">
    <name type="scientific">Exophiala aquamarina CBS 119918</name>
    <dbReference type="NCBI Taxonomy" id="1182545"/>
    <lineage>
        <taxon>Eukaryota</taxon>
        <taxon>Fungi</taxon>
        <taxon>Dikarya</taxon>
        <taxon>Ascomycota</taxon>
        <taxon>Pezizomycotina</taxon>
        <taxon>Eurotiomycetes</taxon>
        <taxon>Chaetothyriomycetidae</taxon>
        <taxon>Chaetothyriales</taxon>
        <taxon>Herpotrichiellaceae</taxon>
        <taxon>Exophiala</taxon>
    </lineage>
</organism>
<dbReference type="EMBL" id="AMGV01000009">
    <property type="protein sequence ID" value="KEF54818.1"/>
    <property type="molecule type" value="Genomic_DNA"/>
</dbReference>
<keyword evidence="5" id="KW-1185">Reference proteome</keyword>
<dbReference type="GeneID" id="25284170"/>
<evidence type="ECO:0008006" key="6">
    <source>
        <dbReference type="Google" id="ProtNLM"/>
    </source>
</evidence>
<feature type="signal peptide" evidence="3">
    <location>
        <begin position="1"/>
        <end position="20"/>
    </location>
</feature>
<accession>A0A072P6C9</accession>
<feature type="region of interest" description="Disordered" evidence="1">
    <location>
        <begin position="250"/>
        <end position="296"/>
    </location>
</feature>
<keyword evidence="2" id="KW-0812">Transmembrane</keyword>
<keyword evidence="2" id="KW-1133">Transmembrane helix</keyword>
<feature type="chain" id="PRO_5001683249" description="Mid2 domain-containing protein" evidence="3">
    <location>
        <begin position="21"/>
        <end position="296"/>
    </location>
</feature>
<evidence type="ECO:0000313" key="5">
    <source>
        <dbReference type="Proteomes" id="UP000027920"/>
    </source>
</evidence>
<reference evidence="4 5" key="1">
    <citation type="submission" date="2013-03" db="EMBL/GenBank/DDBJ databases">
        <title>The Genome Sequence of Exophiala aquamarina CBS 119918.</title>
        <authorList>
            <consortium name="The Broad Institute Genomics Platform"/>
            <person name="Cuomo C."/>
            <person name="de Hoog S."/>
            <person name="Gorbushina A."/>
            <person name="Walker B."/>
            <person name="Young S.K."/>
            <person name="Zeng Q."/>
            <person name="Gargeya S."/>
            <person name="Fitzgerald M."/>
            <person name="Haas B."/>
            <person name="Abouelleil A."/>
            <person name="Allen A.W."/>
            <person name="Alvarado L."/>
            <person name="Arachchi H.M."/>
            <person name="Berlin A.M."/>
            <person name="Chapman S.B."/>
            <person name="Gainer-Dewar J."/>
            <person name="Goldberg J."/>
            <person name="Griggs A."/>
            <person name="Gujja S."/>
            <person name="Hansen M."/>
            <person name="Howarth C."/>
            <person name="Imamovic A."/>
            <person name="Ireland A."/>
            <person name="Larimer J."/>
            <person name="McCowan C."/>
            <person name="Murphy C."/>
            <person name="Pearson M."/>
            <person name="Poon T.W."/>
            <person name="Priest M."/>
            <person name="Roberts A."/>
            <person name="Saif S."/>
            <person name="Shea T."/>
            <person name="Sisk P."/>
            <person name="Sykes S."/>
            <person name="Wortman J."/>
            <person name="Nusbaum C."/>
            <person name="Birren B."/>
        </authorList>
    </citation>
    <scope>NUCLEOTIDE SEQUENCE [LARGE SCALE GENOMIC DNA]</scope>
    <source>
        <strain evidence="4 5">CBS 119918</strain>
    </source>
</reference>
<dbReference type="VEuPathDB" id="FungiDB:A1O9_09260"/>
<sequence>MRFQNLAFVAALLYSQQSCALSNITYYSDDLCTDVVTEKNAPDDGTCTQFPTMSRSYASFRVSSLDQTCSVTIYGNDTAFCSSTINLKVAPFGDCITDMSVNQFSVDCQDYSVAISSPPNIFAGADSTPVEDSNGGGLSGGAKAGIGVAAAAFVIILVGLIVFLVIRNNRRKRQNVDHDGIAEADSTQAAAPPYSELPPDSEKKRPVELPPQQMIPVEAPGDHAWPTQELEAAVVESKIMALTHQASHLKSLNRRQSDSDITPVNASVNGDSTTSMSNSFSPVSPEDTATNTSSKL</sequence>
<dbReference type="AlphaFoldDB" id="A0A072P6C9"/>